<proteinExistence type="predicted"/>
<evidence type="ECO:0000313" key="1">
    <source>
        <dbReference type="EMBL" id="PHQ15978.1"/>
    </source>
</evidence>
<dbReference type="RefSeq" id="WP_099614082.1">
    <property type="nucleotide sequence ID" value="NZ_KZ319369.1"/>
</dbReference>
<dbReference type="NCBIfam" id="NF033487">
    <property type="entry name" value="Lacal_2735_fam"/>
    <property type="match status" value="1"/>
</dbReference>
<sequence length="59" mass="6875">MFGFLRSDPQKKLRKAYEDKLTKALHAQRNGDLRSHGRLMEEAEKIYAELQNLAKQDAD</sequence>
<accession>A0A2G1UNB2</accession>
<protein>
    <recommendedName>
        <fullName evidence="3">Lacal_2735 family protein</fullName>
    </recommendedName>
</protein>
<name>A0A2G1UNB2_9GAMM</name>
<dbReference type="AlphaFoldDB" id="A0A2G1UNB2"/>
<dbReference type="Proteomes" id="UP000231409">
    <property type="component" value="Unassembled WGS sequence"/>
</dbReference>
<organism evidence="1 2">
    <name type="scientific">Marinobacter profundi</name>
    <dbReference type="NCBI Taxonomy" id="2666256"/>
    <lineage>
        <taxon>Bacteria</taxon>
        <taxon>Pseudomonadati</taxon>
        <taxon>Pseudomonadota</taxon>
        <taxon>Gammaproteobacteria</taxon>
        <taxon>Pseudomonadales</taxon>
        <taxon>Marinobacteraceae</taxon>
        <taxon>Marinobacter</taxon>
    </lineage>
</organism>
<dbReference type="Pfam" id="PF20027">
    <property type="entry name" value="DUF6435"/>
    <property type="match status" value="1"/>
</dbReference>
<dbReference type="EMBL" id="NTFH01000005">
    <property type="protein sequence ID" value="PHQ15978.1"/>
    <property type="molecule type" value="Genomic_DNA"/>
</dbReference>
<gene>
    <name evidence="1" type="ORF">CLH61_07520</name>
</gene>
<evidence type="ECO:0008006" key="3">
    <source>
        <dbReference type="Google" id="ProtNLM"/>
    </source>
</evidence>
<dbReference type="InterPro" id="IPR045493">
    <property type="entry name" value="DUF6435"/>
</dbReference>
<comment type="caution">
    <text evidence="1">The sequence shown here is derived from an EMBL/GenBank/DDBJ whole genome shotgun (WGS) entry which is preliminary data.</text>
</comment>
<evidence type="ECO:0000313" key="2">
    <source>
        <dbReference type="Proteomes" id="UP000231409"/>
    </source>
</evidence>
<keyword evidence="2" id="KW-1185">Reference proteome</keyword>
<reference evidence="1 2" key="1">
    <citation type="submission" date="2017-09" db="EMBL/GenBank/DDBJ databases">
        <title>The draft genome sequences of Marinobacter sp. PWS21.</title>
        <authorList>
            <person name="Cao J."/>
        </authorList>
    </citation>
    <scope>NUCLEOTIDE SEQUENCE [LARGE SCALE GENOMIC DNA]</scope>
    <source>
        <strain evidence="1 2">PWS21</strain>
    </source>
</reference>